<feature type="binding site" evidence="1">
    <location>
        <position position="906"/>
    </location>
    <ligand>
        <name>Zn(2+)</name>
        <dbReference type="ChEBI" id="CHEBI:29105"/>
    </ligand>
</feature>
<dbReference type="InterPro" id="IPR012341">
    <property type="entry name" value="6hp_glycosidase-like_sf"/>
</dbReference>
<gene>
    <name evidence="3" type="ORF">EV385_3157</name>
</gene>
<name>A0A4Q7ZK89_9ACTN</name>
<organism evidence="3 4">
    <name type="scientific">Krasilnikovia cinnamomea</name>
    <dbReference type="NCBI Taxonomy" id="349313"/>
    <lineage>
        <taxon>Bacteria</taxon>
        <taxon>Bacillati</taxon>
        <taxon>Actinomycetota</taxon>
        <taxon>Actinomycetes</taxon>
        <taxon>Micromonosporales</taxon>
        <taxon>Micromonosporaceae</taxon>
        <taxon>Krasilnikovia</taxon>
    </lineage>
</organism>
<evidence type="ECO:0000313" key="3">
    <source>
        <dbReference type="EMBL" id="RZU51342.1"/>
    </source>
</evidence>
<dbReference type="Proteomes" id="UP000292564">
    <property type="component" value="Unassembled WGS sequence"/>
</dbReference>
<dbReference type="CDD" id="cd04792">
    <property type="entry name" value="LanM-like"/>
    <property type="match status" value="1"/>
</dbReference>
<evidence type="ECO:0000259" key="2">
    <source>
        <dbReference type="Pfam" id="PF13575"/>
    </source>
</evidence>
<keyword evidence="4" id="KW-1185">Reference proteome</keyword>
<proteinExistence type="predicted"/>
<dbReference type="InterPro" id="IPR007822">
    <property type="entry name" value="LANC-like"/>
</dbReference>
<reference evidence="3 4" key="1">
    <citation type="submission" date="2019-02" db="EMBL/GenBank/DDBJ databases">
        <title>Sequencing the genomes of 1000 actinobacteria strains.</title>
        <authorList>
            <person name="Klenk H.-P."/>
        </authorList>
    </citation>
    <scope>NUCLEOTIDE SEQUENCE [LARGE SCALE GENOMIC DNA]</scope>
    <source>
        <strain evidence="3 4">DSM 45162</strain>
    </source>
</reference>
<dbReference type="GO" id="GO:0031179">
    <property type="term" value="P:peptide modification"/>
    <property type="evidence" value="ECO:0007669"/>
    <property type="project" value="InterPro"/>
</dbReference>
<dbReference type="GO" id="GO:0046872">
    <property type="term" value="F:metal ion binding"/>
    <property type="evidence" value="ECO:0007669"/>
    <property type="project" value="UniProtKB-KW"/>
</dbReference>
<protein>
    <submittedName>
        <fullName evidence="3">Type 2 lantibiotic biosynthesis protein LanM</fullName>
    </submittedName>
</protein>
<feature type="binding site" evidence="1">
    <location>
        <position position="907"/>
    </location>
    <ligand>
        <name>Zn(2+)</name>
        <dbReference type="ChEBI" id="CHEBI:29105"/>
    </ligand>
</feature>
<dbReference type="InterPro" id="IPR017146">
    <property type="entry name" value="Lanti_2_LanM"/>
</dbReference>
<keyword evidence="1" id="KW-0479">Metal-binding</keyword>
<dbReference type="AlphaFoldDB" id="A0A4Q7ZK89"/>
<dbReference type="EMBL" id="SHKY01000001">
    <property type="protein sequence ID" value="RZU51342.1"/>
    <property type="molecule type" value="Genomic_DNA"/>
</dbReference>
<evidence type="ECO:0000313" key="4">
    <source>
        <dbReference type="Proteomes" id="UP000292564"/>
    </source>
</evidence>
<dbReference type="PIRSF" id="PIRSF037228">
    <property type="entry name" value="Lant_mod_RumM"/>
    <property type="match status" value="1"/>
</dbReference>
<keyword evidence="1" id="KW-0862">Zinc</keyword>
<feature type="binding site" evidence="1">
    <location>
        <position position="861"/>
    </location>
    <ligand>
        <name>Zn(2+)</name>
        <dbReference type="ChEBI" id="CHEBI:29105"/>
    </ligand>
</feature>
<sequence>MMSATSYYPEFDSAEVAETITPLAEHDDAVLAVLHGTRPAFVQRWLDAEEQYPFQLVVRSVAVRLIDGDPLAGHTDLLADPEAILLELLSRTESRLREVYGRPLVAAINIARKNGRLAGATAHDRYRAFIDQASRSSFEGVSGLDFPVLRDVTRLVLRNERDAFRELAHRLRRDRAAIQEKFGIAADDRLMSLGLGEGDTHHHGRSVSVLVFASGERLVYKPRDVSCEAAYVTIARELNVRLGTSLVSAGVLEREGYGYVEFVETEDVSDMAAAFMRASGELAAVLYLLNARDMHFENILPTRRGPLPIDLETILHPERVHSGPTPEAPGNAYATISRSVYGIGILPLVMAGKEADAGHVDLGFLGGSGQGSSPFKSMQYEHPYTDHIRVVFAATPAAERTAVVNALTEDETYQLGAEMAEGFTRVFRAASADLDGWTGLLRKAVSGVRVRYVHNPTALYSQTLRMTSAPAALDGTAPYLALLKRIAIASKTSAQPVVVAELRQLAERDIPYFTVSSTSTALTDGDGDEIGAEVACSPLDAALEKASRLSEFELAEQLRLIHSAFASRFPDNHLAGATVDTPRPGAVRAGTGELEALVMRLSDHLVATSLPDRFAHLPRTWIGPLASAEASRPWPPGVLGYELYTGRTGPALALAAAGRLMNHRAYLDLATQIFSTTAGILADRRYENRSLRAAGYGGYTGMAGILFGLATAGRLLEKDEWLRAAQDAVPLVQEQIGEQPPDRLPLDVISGLSGVLSCVIAIGGPSAGETVTALTTMLLDGLRADGAAQRSLFAQSGFAHGISGTLHALSRAYPLLPAELRGPVRAAQSSLLQRLDGFFDPAEQNWFSNLATPQSFSTGWCHGAAGIALAFAEYATASGDAEVIRLRDLAVENTLRDGFGRNLTWCHGDLGNHDILSGLAEAGGSALRTRLAAVEDEWLQPSVIIRKNADTRSRYAHTSSMMVGSAGLVLHLVNRLDPTTRLSPVALTLGGR</sequence>
<dbReference type="InterPro" id="IPR025410">
    <property type="entry name" value="Lant_dehyd"/>
</dbReference>
<dbReference type="Pfam" id="PF13575">
    <property type="entry name" value="DUF4135"/>
    <property type="match status" value="1"/>
</dbReference>
<dbReference type="NCBIfam" id="TIGR03897">
    <property type="entry name" value="lanti_2_LanM"/>
    <property type="match status" value="1"/>
</dbReference>
<dbReference type="OrthoDB" id="9148343at2"/>
<dbReference type="Gene3D" id="1.50.10.10">
    <property type="match status" value="1"/>
</dbReference>
<accession>A0A4Q7ZK89</accession>
<dbReference type="Pfam" id="PF05147">
    <property type="entry name" value="LANC_like"/>
    <property type="match status" value="1"/>
</dbReference>
<dbReference type="GO" id="GO:0005975">
    <property type="term" value="P:carbohydrate metabolic process"/>
    <property type="evidence" value="ECO:0007669"/>
    <property type="project" value="InterPro"/>
</dbReference>
<dbReference type="SUPFAM" id="SSF158745">
    <property type="entry name" value="LanC-like"/>
    <property type="match status" value="1"/>
</dbReference>
<comment type="caution">
    <text evidence="3">The sequence shown here is derived from an EMBL/GenBank/DDBJ whole genome shotgun (WGS) entry which is preliminary data.</text>
</comment>
<dbReference type="PRINTS" id="PR01950">
    <property type="entry name" value="LANCSUPER"/>
</dbReference>
<feature type="domain" description="Lantibiotic biosynthesis protein dehydration" evidence="2">
    <location>
        <begin position="146"/>
        <end position="515"/>
    </location>
</feature>
<dbReference type="SMART" id="SM01260">
    <property type="entry name" value="LANC_like"/>
    <property type="match status" value="1"/>
</dbReference>
<evidence type="ECO:0000256" key="1">
    <source>
        <dbReference type="PIRSR" id="PIRSR607822-1"/>
    </source>
</evidence>